<evidence type="ECO:0000313" key="2">
    <source>
        <dbReference type="Proteomes" id="UP001057877"/>
    </source>
</evidence>
<name>A0ABY5S936_9BACL</name>
<dbReference type="Gene3D" id="3.40.50.720">
    <property type="entry name" value="NAD(P)-binding Rossmann-like Domain"/>
    <property type="match status" value="1"/>
</dbReference>
<gene>
    <name evidence="1" type="ORF">L1F29_00630</name>
</gene>
<evidence type="ECO:0000313" key="1">
    <source>
        <dbReference type="EMBL" id="UVI30431.1"/>
    </source>
</evidence>
<dbReference type="Proteomes" id="UP001057877">
    <property type="component" value="Chromosome"/>
</dbReference>
<sequence length="48" mass="5071">MQELGNGGTIINTASVTGFLATINAVGCNVSKAAVVMMTQVADRRRRF</sequence>
<dbReference type="InterPro" id="IPR036291">
    <property type="entry name" value="NAD(P)-bd_dom_sf"/>
</dbReference>
<evidence type="ECO:0008006" key="3">
    <source>
        <dbReference type="Google" id="ProtNLM"/>
    </source>
</evidence>
<reference evidence="1" key="1">
    <citation type="submission" date="2022-01" db="EMBL/GenBank/DDBJ databases">
        <title>Paenibacillus spongiae sp. nov., isolated from marine sponge.</title>
        <authorList>
            <person name="Li Z."/>
            <person name="Zhang M."/>
        </authorList>
    </citation>
    <scope>NUCLEOTIDE SEQUENCE</scope>
    <source>
        <strain evidence="1">PHS-Z3</strain>
    </source>
</reference>
<keyword evidence="2" id="KW-1185">Reference proteome</keyword>
<dbReference type="SUPFAM" id="SSF51735">
    <property type="entry name" value="NAD(P)-binding Rossmann-fold domains"/>
    <property type="match status" value="1"/>
</dbReference>
<organism evidence="1 2">
    <name type="scientific">Paenibacillus spongiae</name>
    <dbReference type="NCBI Taxonomy" id="2909671"/>
    <lineage>
        <taxon>Bacteria</taxon>
        <taxon>Bacillati</taxon>
        <taxon>Bacillota</taxon>
        <taxon>Bacilli</taxon>
        <taxon>Bacillales</taxon>
        <taxon>Paenibacillaceae</taxon>
        <taxon>Paenibacillus</taxon>
    </lineage>
</organism>
<dbReference type="EMBL" id="CP091430">
    <property type="protein sequence ID" value="UVI30431.1"/>
    <property type="molecule type" value="Genomic_DNA"/>
</dbReference>
<protein>
    <recommendedName>
        <fullName evidence="3">SDR family NAD(P)-dependent oxidoreductase</fullName>
    </recommendedName>
</protein>
<accession>A0ABY5S936</accession>
<dbReference type="RefSeq" id="WP_258386495.1">
    <property type="nucleotide sequence ID" value="NZ_CP091430.1"/>
</dbReference>
<proteinExistence type="predicted"/>